<dbReference type="Proteomes" id="UP000678393">
    <property type="component" value="Unassembled WGS sequence"/>
</dbReference>
<dbReference type="SUPFAM" id="SSF52047">
    <property type="entry name" value="RNI-like"/>
    <property type="match status" value="1"/>
</dbReference>
<dbReference type="AlphaFoldDB" id="A0A8S4A8F0"/>
<sequence length="78" mass="8546">MWEKLLKGLKESPSSPVIVNLSHNHVTSSGVKSILAVLKEKPSVEAIILQDSRLGDEEISELTDGITRLLVENVKLDP</sequence>
<accession>A0A8S4A8F0</accession>
<dbReference type="OrthoDB" id="120976at2759"/>
<dbReference type="InterPro" id="IPR032675">
    <property type="entry name" value="LRR_dom_sf"/>
</dbReference>
<organism evidence="1 2">
    <name type="scientific">Candidula unifasciata</name>
    <dbReference type="NCBI Taxonomy" id="100452"/>
    <lineage>
        <taxon>Eukaryota</taxon>
        <taxon>Metazoa</taxon>
        <taxon>Spiralia</taxon>
        <taxon>Lophotrochozoa</taxon>
        <taxon>Mollusca</taxon>
        <taxon>Gastropoda</taxon>
        <taxon>Heterobranchia</taxon>
        <taxon>Euthyneura</taxon>
        <taxon>Panpulmonata</taxon>
        <taxon>Eupulmonata</taxon>
        <taxon>Stylommatophora</taxon>
        <taxon>Helicina</taxon>
        <taxon>Helicoidea</taxon>
        <taxon>Geomitridae</taxon>
        <taxon>Candidula</taxon>
    </lineage>
</organism>
<evidence type="ECO:0000313" key="1">
    <source>
        <dbReference type="EMBL" id="CAG5136518.1"/>
    </source>
</evidence>
<proteinExistence type="predicted"/>
<reference evidence="1" key="1">
    <citation type="submission" date="2021-04" db="EMBL/GenBank/DDBJ databases">
        <authorList>
            <consortium name="Molecular Ecology Group"/>
        </authorList>
    </citation>
    <scope>NUCLEOTIDE SEQUENCE</scope>
</reference>
<evidence type="ECO:0000313" key="2">
    <source>
        <dbReference type="Proteomes" id="UP000678393"/>
    </source>
</evidence>
<keyword evidence="2" id="KW-1185">Reference proteome</keyword>
<comment type="caution">
    <text evidence="1">The sequence shown here is derived from an EMBL/GenBank/DDBJ whole genome shotgun (WGS) entry which is preliminary data.</text>
</comment>
<dbReference type="EMBL" id="CAJHNH020008540">
    <property type="protein sequence ID" value="CAG5136518.1"/>
    <property type="molecule type" value="Genomic_DNA"/>
</dbReference>
<protein>
    <submittedName>
        <fullName evidence="1">Uncharacterized protein</fullName>
    </submittedName>
</protein>
<name>A0A8S4A8F0_9EUPU</name>
<dbReference type="Gene3D" id="3.80.10.10">
    <property type="entry name" value="Ribonuclease Inhibitor"/>
    <property type="match status" value="1"/>
</dbReference>
<gene>
    <name evidence="1" type="ORF">CUNI_LOCUS22076</name>
</gene>